<dbReference type="OrthoDB" id="9787207at2"/>
<organism evidence="1 2">
    <name type="scientific">Glycomyces harbinensis</name>
    <dbReference type="NCBI Taxonomy" id="58114"/>
    <lineage>
        <taxon>Bacteria</taxon>
        <taxon>Bacillati</taxon>
        <taxon>Actinomycetota</taxon>
        <taxon>Actinomycetes</taxon>
        <taxon>Glycomycetales</taxon>
        <taxon>Glycomycetaceae</taxon>
        <taxon>Glycomyces</taxon>
    </lineage>
</organism>
<dbReference type="Pfam" id="PF06224">
    <property type="entry name" value="AlkZ-like"/>
    <property type="match status" value="1"/>
</dbReference>
<evidence type="ECO:0000313" key="2">
    <source>
        <dbReference type="Proteomes" id="UP000198949"/>
    </source>
</evidence>
<dbReference type="InterPro" id="IPR009351">
    <property type="entry name" value="AlkZ-like"/>
</dbReference>
<evidence type="ECO:0000313" key="1">
    <source>
        <dbReference type="EMBL" id="SDE56526.1"/>
    </source>
</evidence>
<gene>
    <name evidence="1" type="ORF">SAMN05216270_1314</name>
</gene>
<name>A0A1G7DZD7_9ACTN</name>
<reference evidence="2" key="1">
    <citation type="submission" date="2016-10" db="EMBL/GenBank/DDBJ databases">
        <authorList>
            <person name="Varghese N."/>
            <person name="Submissions S."/>
        </authorList>
    </citation>
    <scope>NUCLEOTIDE SEQUENCE [LARGE SCALE GENOMIC DNA]</scope>
    <source>
        <strain evidence="2">CGMCC 4.3516</strain>
    </source>
</reference>
<dbReference type="RefSeq" id="WP_091040735.1">
    <property type="nucleotide sequence ID" value="NZ_FNAD01000031.1"/>
</dbReference>
<dbReference type="STRING" id="58114.SAMN05216270_1314"/>
<dbReference type="PANTHER" id="PTHR30528">
    <property type="entry name" value="CYTOPLASMIC PROTEIN"/>
    <property type="match status" value="1"/>
</dbReference>
<protein>
    <recommendedName>
        <fullName evidence="3">Winged helix-turn-helix domain-containing protein</fullName>
    </recommendedName>
</protein>
<dbReference type="PANTHER" id="PTHR30528:SF0">
    <property type="entry name" value="CYTOPLASMIC PROTEIN"/>
    <property type="match status" value="1"/>
</dbReference>
<evidence type="ECO:0008006" key="3">
    <source>
        <dbReference type="Google" id="ProtNLM"/>
    </source>
</evidence>
<accession>A0A1G7DZD7</accession>
<dbReference type="EMBL" id="FNAD01000031">
    <property type="protein sequence ID" value="SDE56526.1"/>
    <property type="molecule type" value="Genomic_DNA"/>
</dbReference>
<keyword evidence="2" id="KW-1185">Reference proteome</keyword>
<dbReference type="Proteomes" id="UP000198949">
    <property type="component" value="Unassembled WGS sequence"/>
</dbReference>
<dbReference type="AlphaFoldDB" id="A0A1G7DZD7"/>
<proteinExistence type="predicted"/>
<sequence>MPESLRLADARRIALAAQLRPKAARYKTVLERLGCIQLDTISAVRRAHELTLLARDLDVTEAVSSLGRRRAAVGFEYWAHAMSVLPVSAWPYMARRRQAWRGRYQDDSLAVAEAEVLALLAERGAVTVSDFPSGAMHRAQGVSNMGDSWNFRTDHKQAVERLLWFGEVACTHRIGFKRVYQLAERAIPAAHFRDADDDECMRFMVTTALRNLGVGTTKDVADYFRLKIADTQQVLRDLEIEQVTVEGWKAPAWIDPQVRRTRVTGAERAVAVSMFDQLVWLRERMERLWGHGWKIEIYVPEPQRTFGYYCLPIFVGDDLPGRVALRRSNGELVVEAAQWDDSRADREHLHAAVERAATWVDAEVRWKAEVQGVSEDPV</sequence>